<dbReference type="InterPro" id="IPR016195">
    <property type="entry name" value="Pol/histidinol_Pase-like"/>
</dbReference>
<keyword evidence="3 5" id="KW-0904">Protein phosphatase</keyword>
<organism evidence="6 7">
    <name type="scientific">Edaphobacillus lindanitolerans</name>
    <dbReference type="NCBI Taxonomy" id="550447"/>
    <lineage>
        <taxon>Bacteria</taxon>
        <taxon>Bacillati</taxon>
        <taxon>Bacillota</taxon>
        <taxon>Bacilli</taxon>
        <taxon>Bacillales</taxon>
        <taxon>Bacillaceae</taxon>
        <taxon>Edaphobacillus</taxon>
    </lineage>
</organism>
<protein>
    <recommendedName>
        <fullName evidence="5">Tyrosine-protein phosphatase</fullName>
        <ecNumber evidence="5">3.1.3.48</ecNumber>
    </recommendedName>
</protein>
<dbReference type="EMBL" id="FTPL01000001">
    <property type="protein sequence ID" value="SIT73681.1"/>
    <property type="molecule type" value="Genomic_DNA"/>
</dbReference>
<dbReference type="PIRSF" id="PIRSF016557">
    <property type="entry name" value="Caps_synth_CpsB"/>
    <property type="match status" value="1"/>
</dbReference>
<dbReference type="Pfam" id="PF19567">
    <property type="entry name" value="CpsB_CapC"/>
    <property type="match status" value="1"/>
</dbReference>
<dbReference type="InterPro" id="IPR016667">
    <property type="entry name" value="Caps_polysacc_synth_CpsB/CapC"/>
</dbReference>
<comment type="similarity">
    <text evidence="1 5">Belongs to the metallo-dependent hydrolases superfamily. CpsB/CapC family.</text>
</comment>
<dbReference type="Gene3D" id="3.20.20.140">
    <property type="entry name" value="Metal-dependent hydrolases"/>
    <property type="match status" value="1"/>
</dbReference>
<gene>
    <name evidence="6" type="ORF">SAMN05428946_1011</name>
</gene>
<dbReference type="PANTHER" id="PTHR39181">
    <property type="entry name" value="TYROSINE-PROTEIN PHOSPHATASE YWQE"/>
    <property type="match status" value="1"/>
</dbReference>
<comment type="catalytic activity">
    <reaction evidence="4 5">
        <text>O-phospho-L-tyrosyl-[protein] + H2O = L-tyrosyl-[protein] + phosphate</text>
        <dbReference type="Rhea" id="RHEA:10684"/>
        <dbReference type="Rhea" id="RHEA-COMP:10136"/>
        <dbReference type="Rhea" id="RHEA-COMP:20101"/>
        <dbReference type="ChEBI" id="CHEBI:15377"/>
        <dbReference type="ChEBI" id="CHEBI:43474"/>
        <dbReference type="ChEBI" id="CHEBI:46858"/>
        <dbReference type="ChEBI" id="CHEBI:61978"/>
        <dbReference type="EC" id="3.1.3.48"/>
    </reaction>
</comment>
<reference evidence="7" key="1">
    <citation type="submission" date="2017-01" db="EMBL/GenBank/DDBJ databases">
        <authorList>
            <person name="Varghese N."/>
            <person name="Submissions S."/>
        </authorList>
    </citation>
    <scope>NUCLEOTIDE SEQUENCE [LARGE SCALE GENOMIC DNA]</scope>
    <source>
        <strain evidence="7">MNA4</strain>
    </source>
</reference>
<dbReference type="RefSeq" id="WP_076757231.1">
    <property type="nucleotide sequence ID" value="NZ_FTPL01000001.1"/>
</dbReference>
<keyword evidence="7" id="KW-1185">Reference proteome</keyword>
<evidence type="ECO:0000313" key="6">
    <source>
        <dbReference type="EMBL" id="SIT73681.1"/>
    </source>
</evidence>
<dbReference type="GO" id="GO:0004725">
    <property type="term" value="F:protein tyrosine phosphatase activity"/>
    <property type="evidence" value="ECO:0007669"/>
    <property type="project" value="UniProtKB-UniRule"/>
</dbReference>
<dbReference type="Proteomes" id="UP000187550">
    <property type="component" value="Unassembled WGS sequence"/>
</dbReference>
<proteinExistence type="inferred from homology"/>
<dbReference type="OrthoDB" id="9788539at2"/>
<dbReference type="SUPFAM" id="SSF89550">
    <property type="entry name" value="PHP domain-like"/>
    <property type="match status" value="1"/>
</dbReference>
<evidence type="ECO:0000256" key="1">
    <source>
        <dbReference type="ARBA" id="ARBA00005750"/>
    </source>
</evidence>
<dbReference type="EC" id="3.1.3.48" evidence="5"/>
<evidence type="ECO:0000256" key="4">
    <source>
        <dbReference type="ARBA" id="ARBA00051722"/>
    </source>
</evidence>
<name>A0A1U7PLE3_9BACI</name>
<dbReference type="PANTHER" id="PTHR39181:SF1">
    <property type="entry name" value="TYROSINE-PROTEIN PHOSPHATASE YWQE"/>
    <property type="match status" value="1"/>
</dbReference>
<evidence type="ECO:0000313" key="7">
    <source>
        <dbReference type="Proteomes" id="UP000187550"/>
    </source>
</evidence>
<dbReference type="STRING" id="550447.SAMN05428946_1011"/>
<evidence type="ECO:0000256" key="5">
    <source>
        <dbReference type="PIRNR" id="PIRNR016557"/>
    </source>
</evidence>
<dbReference type="AlphaFoldDB" id="A0A1U7PLE3"/>
<evidence type="ECO:0000256" key="2">
    <source>
        <dbReference type="ARBA" id="ARBA00022801"/>
    </source>
</evidence>
<dbReference type="GO" id="GO:0030145">
    <property type="term" value="F:manganese ion binding"/>
    <property type="evidence" value="ECO:0007669"/>
    <property type="project" value="UniProtKB-UniRule"/>
</dbReference>
<evidence type="ECO:0000256" key="3">
    <source>
        <dbReference type="ARBA" id="ARBA00022912"/>
    </source>
</evidence>
<keyword evidence="2 5" id="KW-0378">Hydrolase</keyword>
<accession>A0A1U7PLE3</accession>
<sequence length="255" mass="28576">MIDIHTHIIPDADDGPTDLKTAVDMLKQAEKEGITHLISTSHVCHPQFHVSKEAVEDGLGKLRAAAKEESLQIELSSGHEIRLCDDLVDRLKRGEFWTLAESQYLLLELPSQSIPNYTVGVIQGLMNHKITPIIAHPERNKAIVEKPERLLRLVNHGALSQVTAGAVNGSFGSTIKEAALRLIDAKLVHFYGSDAHNTEKRKFYFDAGLTYLEKRGRADFVDIALENNARVIEKRDAIVLEPEVLEKKKKWFIFG</sequence>